<sequence>MFVAGGFTDYRSELRALTDVHADANSLLRWSEASAFGNFLEAFSPAEREQVRSAFARLVETKRTPEGLTLERYLRFAFAHKAPAGN</sequence>
<dbReference type="RefSeq" id="WP_224496969.1">
    <property type="nucleotide sequence ID" value="NZ_CP088285.1"/>
</dbReference>
<gene>
    <name evidence="1" type="ORF">WDK88_35705</name>
</gene>
<accession>A0ABZ2NUR8</accession>
<dbReference type="Proteomes" id="UP001432046">
    <property type="component" value="Chromosome"/>
</dbReference>
<reference evidence="1" key="2">
    <citation type="submission" date="2024-03" db="EMBL/GenBank/DDBJ databases">
        <authorList>
            <person name="Bromfield E.S.P."/>
            <person name="Cloutier S."/>
        </authorList>
    </citation>
    <scope>NUCLEOTIDE SEQUENCE</scope>
    <source>
        <strain evidence="1">5S5</strain>
    </source>
</reference>
<evidence type="ECO:0000313" key="2">
    <source>
        <dbReference type="Proteomes" id="UP001432046"/>
    </source>
</evidence>
<dbReference type="EMBL" id="CP147711">
    <property type="protein sequence ID" value="WXC78673.1"/>
    <property type="molecule type" value="Genomic_DNA"/>
</dbReference>
<keyword evidence="2" id="KW-1185">Reference proteome</keyword>
<protein>
    <submittedName>
        <fullName evidence="1">Uncharacterized protein</fullName>
    </submittedName>
</protein>
<proteinExistence type="predicted"/>
<name>A0ABZ2NUR8_9BRAD</name>
<evidence type="ECO:0000313" key="1">
    <source>
        <dbReference type="EMBL" id="WXC78673.1"/>
    </source>
</evidence>
<reference evidence="1" key="1">
    <citation type="journal article" date="2021" name="Int. J. Syst. Evol. Microbiol.">
        <title>Bradyrhizobium septentrionale sp. nov. (sv. septentrionale) and Bradyrhizobium quebecense sp. nov. (sv. septentrionale) associated with legumes native to Canada possess rearranged symbiosis genes and numerous insertion sequences.</title>
        <authorList>
            <person name="Bromfield E.S.P."/>
            <person name="Cloutier S."/>
        </authorList>
    </citation>
    <scope>NUCLEOTIDE SEQUENCE</scope>
    <source>
        <strain evidence="1">5S5</strain>
    </source>
</reference>
<organism evidence="1 2">
    <name type="scientific">Bradyrhizobium septentrionale</name>
    <dbReference type="NCBI Taxonomy" id="1404411"/>
    <lineage>
        <taxon>Bacteria</taxon>
        <taxon>Pseudomonadati</taxon>
        <taxon>Pseudomonadota</taxon>
        <taxon>Alphaproteobacteria</taxon>
        <taxon>Hyphomicrobiales</taxon>
        <taxon>Nitrobacteraceae</taxon>
        <taxon>Bradyrhizobium</taxon>
    </lineage>
</organism>